<accession>A0A561D6T6</accession>
<evidence type="ECO:0000256" key="3">
    <source>
        <dbReference type="ARBA" id="ARBA00023136"/>
    </source>
</evidence>
<feature type="region of interest" description="Disordered" evidence="5">
    <location>
        <begin position="1"/>
        <end position="32"/>
    </location>
</feature>
<comment type="caution">
    <text evidence="7">The sequence shown here is derived from an EMBL/GenBank/DDBJ whole genome shotgun (WGS) entry which is preliminary data.</text>
</comment>
<name>A0A561D6T6_9BACI</name>
<feature type="transmembrane region" description="Helical" evidence="6">
    <location>
        <begin position="393"/>
        <end position="410"/>
    </location>
</feature>
<protein>
    <submittedName>
        <fullName evidence="7">Spore germination protein KA</fullName>
    </submittedName>
</protein>
<keyword evidence="8" id="KW-1185">Reference proteome</keyword>
<feature type="compositionally biased region" description="Basic residues" evidence="5">
    <location>
        <begin position="515"/>
        <end position="534"/>
    </location>
</feature>
<feature type="transmembrane region" description="Helical" evidence="6">
    <location>
        <begin position="322"/>
        <end position="341"/>
    </location>
</feature>
<sequence length="534" mass="59863">MGFMSWFGKKTSNSKQSQNPQSSNHEKDTYGQQLKGNFHSDLEQLKMIFERSSDIVFREFQLAGIQNGALIFLDGLVDNQIIDSDVIKPLLNVGNNGTFPQTKIPLKEMESFLRDPLIYVSQISIGKTMKEIVDHVLSGDTILLLDGINQALFISAQAWEMRSVEEPATEAVIRGPREGFTENLRTNTSLIRRRLKTPQLKMESMIVGRLTKTKMAITYLEGIAEHSLIAEVKERLNQIDIDAILESGYIEELIQDNPYSVFPQVNNTERPDKIVANLLEGKIGILIDNTPFALIVPVSFFEMLQSSEDYYQHYMVSTVIRWLRLFMLAGALLLPSLYIAITSYHQEMLPTTLLLSVASSRETVPFPAIVEAFIMEVSFEALREAGVRLPRPVGQAVSIVGALVIGQAAVQAGIVSASMVIIVSITGISSFIFPVFSQGIAIRLLRFPMMICAGTLGLYGILVASLILLIHMTRLRSFGVPYLSPVAPLDFSSLKDTFVRAPWWKMIDRSDQTGKKNRKRMNHLMRPRPPKPRN</sequence>
<dbReference type="InterPro" id="IPR004995">
    <property type="entry name" value="Spore_Ger"/>
</dbReference>
<evidence type="ECO:0000313" key="8">
    <source>
        <dbReference type="Proteomes" id="UP000319671"/>
    </source>
</evidence>
<comment type="similarity">
    <text evidence="2 4">Belongs to the GerABKA family.</text>
</comment>
<evidence type="ECO:0000256" key="1">
    <source>
        <dbReference type="ARBA" id="ARBA00004141"/>
    </source>
</evidence>
<evidence type="ECO:0000256" key="2">
    <source>
        <dbReference type="ARBA" id="ARBA00005278"/>
    </source>
</evidence>
<comment type="subcellular location">
    <subcellularLocation>
        <location evidence="4">Cell membrane</location>
    </subcellularLocation>
    <subcellularLocation>
        <location evidence="1">Membrane</location>
        <topology evidence="1">Multi-pass membrane protein</topology>
    </subcellularLocation>
</comment>
<gene>
    <name evidence="7" type="ORF">FB550_10872</name>
</gene>
<dbReference type="Proteomes" id="UP000319671">
    <property type="component" value="Unassembled WGS sequence"/>
</dbReference>
<feature type="compositionally biased region" description="Low complexity" evidence="5">
    <location>
        <begin position="9"/>
        <end position="23"/>
    </location>
</feature>
<evidence type="ECO:0000256" key="4">
    <source>
        <dbReference type="PIRNR" id="PIRNR005690"/>
    </source>
</evidence>
<organism evidence="7 8">
    <name type="scientific">Neobacillus bataviensis</name>
    <dbReference type="NCBI Taxonomy" id="220685"/>
    <lineage>
        <taxon>Bacteria</taxon>
        <taxon>Bacillati</taxon>
        <taxon>Bacillota</taxon>
        <taxon>Bacilli</taxon>
        <taxon>Bacillales</taxon>
        <taxon>Bacillaceae</taxon>
        <taxon>Neobacillus</taxon>
    </lineage>
</organism>
<keyword evidence="6" id="KW-1133">Transmembrane helix</keyword>
<dbReference type="PANTHER" id="PTHR22550:SF5">
    <property type="entry name" value="LEUCINE ZIPPER PROTEIN 4"/>
    <property type="match status" value="1"/>
</dbReference>
<dbReference type="AlphaFoldDB" id="A0A561D6T6"/>
<reference evidence="7 8" key="1">
    <citation type="submission" date="2019-06" db="EMBL/GenBank/DDBJ databases">
        <title>Sorghum-associated microbial communities from plants grown in Nebraska, USA.</title>
        <authorList>
            <person name="Schachtman D."/>
        </authorList>
    </citation>
    <scope>NUCLEOTIDE SEQUENCE [LARGE SCALE GENOMIC DNA]</scope>
    <source>
        <strain evidence="7 8">2482</strain>
    </source>
</reference>
<feature type="region of interest" description="Disordered" evidence="5">
    <location>
        <begin position="512"/>
        <end position="534"/>
    </location>
</feature>
<feature type="transmembrane region" description="Helical" evidence="6">
    <location>
        <begin position="447"/>
        <end position="470"/>
    </location>
</feature>
<feature type="transmembrane region" description="Helical" evidence="6">
    <location>
        <begin position="417"/>
        <end position="441"/>
    </location>
</feature>
<evidence type="ECO:0000313" key="7">
    <source>
        <dbReference type="EMBL" id="TWD98818.1"/>
    </source>
</evidence>
<keyword evidence="3 4" id="KW-0472">Membrane</keyword>
<dbReference type="EMBL" id="VIVN01000008">
    <property type="protein sequence ID" value="TWD98818.1"/>
    <property type="molecule type" value="Genomic_DNA"/>
</dbReference>
<dbReference type="RefSeq" id="WP_144566266.1">
    <property type="nucleotide sequence ID" value="NZ_VIVN01000008.1"/>
</dbReference>
<keyword evidence="6" id="KW-0812">Transmembrane</keyword>
<proteinExistence type="inferred from homology"/>
<dbReference type="GO" id="GO:0005886">
    <property type="term" value="C:plasma membrane"/>
    <property type="evidence" value="ECO:0007669"/>
    <property type="project" value="UniProtKB-SubCell"/>
</dbReference>
<evidence type="ECO:0000256" key="5">
    <source>
        <dbReference type="SAM" id="MobiDB-lite"/>
    </source>
</evidence>
<evidence type="ECO:0000256" key="6">
    <source>
        <dbReference type="SAM" id="Phobius"/>
    </source>
</evidence>
<dbReference type="Pfam" id="PF03323">
    <property type="entry name" value="GerA"/>
    <property type="match status" value="1"/>
</dbReference>
<dbReference type="PIRSF" id="PIRSF005690">
    <property type="entry name" value="GerBA"/>
    <property type="match status" value="1"/>
</dbReference>
<dbReference type="PANTHER" id="PTHR22550">
    <property type="entry name" value="SPORE GERMINATION PROTEIN"/>
    <property type="match status" value="1"/>
</dbReference>
<dbReference type="GO" id="GO:0009847">
    <property type="term" value="P:spore germination"/>
    <property type="evidence" value="ECO:0007669"/>
    <property type="project" value="UniProtKB-UniRule"/>
</dbReference>
<dbReference type="InterPro" id="IPR050768">
    <property type="entry name" value="UPF0353/GerABKA_families"/>
</dbReference>